<dbReference type="SUPFAM" id="SSF55874">
    <property type="entry name" value="ATPase domain of HSP90 chaperone/DNA topoisomerase II/histidine kinase"/>
    <property type="match status" value="1"/>
</dbReference>
<dbReference type="GO" id="GO:0005886">
    <property type="term" value="C:plasma membrane"/>
    <property type="evidence" value="ECO:0007669"/>
    <property type="project" value="UniProtKB-SubCell"/>
</dbReference>
<organism evidence="9 10">
    <name type="scientific">Paenibacillus foliorum</name>
    <dbReference type="NCBI Taxonomy" id="2654974"/>
    <lineage>
        <taxon>Bacteria</taxon>
        <taxon>Bacillati</taxon>
        <taxon>Bacillota</taxon>
        <taxon>Bacilli</taxon>
        <taxon>Bacillales</taxon>
        <taxon>Paenibacillaceae</taxon>
        <taxon>Paenibacillus</taxon>
    </lineage>
</organism>
<evidence type="ECO:0000256" key="5">
    <source>
        <dbReference type="ARBA" id="ARBA00022777"/>
    </source>
</evidence>
<dbReference type="InterPro" id="IPR036890">
    <property type="entry name" value="HATPase_C_sf"/>
</dbReference>
<dbReference type="Pfam" id="PF06580">
    <property type="entry name" value="His_kinase"/>
    <property type="match status" value="1"/>
</dbReference>
<keyword evidence="3" id="KW-0597">Phosphoprotein</keyword>
<comment type="caution">
    <text evidence="9">The sequence shown here is derived from an EMBL/GenBank/DDBJ whole genome shotgun (WGS) entry which is preliminary data.</text>
</comment>
<name>A0A972K0J5_9BACL</name>
<evidence type="ECO:0000256" key="7">
    <source>
        <dbReference type="SAM" id="Phobius"/>
    </source>
</evidence>
<protein>
    <submittedName>
        <fullName evidence="9">HAMP domain-containing protein</fullName>
    </submittedName>
</protein>
<dbReference type="PANTHER" id="PTHR34220:SF7">
    <property type="entry name" value="SENSOR HISTIDINE KINASE YPDA"/>
    <property type="match status" value="1"/>
</dbReference>
<evidence type="ECO:0000259" key="8">
    <source>
        <dbReference type="PROSITE" id="PS50885"/>
    </source>
</evidence>
<keyword evidence="6 7" id="KW-0472">Membrane</keyword>
<evidence type="ECO:0000313" key="10">
    <source>
        <dbReference type="Proteomes" id="UP000641588"/>
    </source>
</evidence>
<keyword evidence="4" id="KW-0808">Transferase</keyword>
<dbReference type="Pfam" id="PF00672">
    <property type="entry name" value="HAMP"/>
    <property type="match status" value="1"/>
</dbReference>
<evidence type="ECO:0000256" key="1">
    <source>
        <dbReference type="ARBA" id="ARBA00004651"/>
    </source>
</evidence>
<dbReference type="InterPro" id="IPR003660">
    <property type="entry name" value="HAMP_dom"/>
</dbReference>
<comment type="subcellular location">
    <subcellularLocation>
        <location evidence="1">Cell membrane</location>
        <topology evidence="1">Multi-pass membrane protein</topology>
    </subcellularLocation>
</comment>
<dbReference type="CDD" id="cd06225">
    <property type="entry name" value="HAMP"/>
    <property type="match status" value="1"/>
</dbReference>
<gene>
    <name evidence="9" type="ORF">GC093_00715</name>
</gene>
<dbReference type="PANTHER" id="PTHR34220">
    <property type="entry name" value="SENSOR HISTIDINE KINASE YPDA"/>
    <property type="match status" value="1"/>
</dbReference>
<keyword evidence="7" id="KW-1133">Transmembrane helix</keyword>
<dbReference type="InterPro" id="IPR003594">
    <property type="entry name" value="HATPase_dom"/>
</dbReference>
<dbReference type="Gene3D" id="3.30.565.10">
    <property type="entry name" value="Histidine kinase-like ATPase, C-terminal domain"/>
    <property type="match status" value="1"/>
</dbReference>
<feature type="transmembrane region" description="Helical" evidence="7">
    <location>
        <begin position="303"/>
        <end position="325"/>
    </location>
</feature>
<dbReference type="InterPro" id="IPR050640">
    <property type="entry name" value="Bact_2-comp_sensor_kinase"/>
</dbReference>
<keyword evidence="2" id="KW-1003">Cell membrane</keyword>
<dbReference type="PROSITE" id="PS50885">
    <property type="entry name" value="HAMP"/>
    <property type="match status" value="1"/>
</dbReference>
<dbReference type="Gene3D" id="6.10.340.10">
    <property type="match status" value="1"/>
</dbReference>
<dbReference type="Proteomes" id="UP000641588">
    <property type="component" value="Unassembled WGS sequence"/>
</dbReference>
<evidence type="ECO:0000256" key="4">
    <source>
        <dbReference type="ARBA" id="ARBA00022679"/>
    </source>
</evidence>
<keyword evidence="5" id="KW-0418">Kinase</keyword>
<evidence type="ECO:0000256" key="6">
    <source>
        <dbReference type="ARBA" id="ARBA00023136"/>
    </source>
</evidence>
<sequence>MKHRHVLQYINQHFKVKLILILSVIIIVCSLVTGYVSYRIYLNLFESEISKQYLKTSEQTIEQIGFKIQDMYRITDFIIFHPLVEQIVKGMNAEPREGESREYRRFILERDLADILLPLKNETPQIRALYIVDLQGNNNYFSHTNPSIQIIFPDFYELVKNGMKSPSGEIVWQRLKIPDSSEPSGEKNSLVAARVLKSPKQQEIYGMLILIIDESYLASPLDPLMAGRTTGAYIYDQYNRLLYGREPEGRNGFVPEWEKREGTFIQRNNEEDYLFVKSLYEPRSFTLVSGISLADIEAKGRSVYHVALISGLISVILMAVSVSFISGRLLRPLHVLVTAMQRLREGNLRVEISKTSNDEFAFLAESFNKMVADIQSLIQEVYISKLSEKEAELKALQAQLNPHFLHNALNSIYWKIMLLYDDAETASLVTSLSELLRYSLASVSTPSTLQDELAQVRNYITIQEARHGEGLNVSIEAEDELKVCRMQRLLLQPLVENVFVHAFRDQTSDKRLTIRAYRKEAELHIDIEDNGCGIQPDTIHKLLDDRSVYDARRERESIGVRNVIRRIYLVHGEPYRLEIRRMQQGTKVRLILPCEACMPLKEGGTIDESNPSC</sequence>
<reference evidence="9" key="1">
    <citation type="submission" date="2019-10" db="EMBL/GenBank/DDBJ databases">
        <title>Description of Paenibacillus glebae sp. nov.</title>
        <authorList>
            <person name="Carlier A."/>
            <person name="Qi S."/>
        </authorList>
    </citation>
    <scope>NUCLEOTIDE SEQUENCE</scope>
    <source>
        <strain evidence="9">LMG 31456</strain>
    </source>
</reference>
<keyword evidence="7" id="KW-0812">Transmembrane</keyword>
<dbReference type="InterPro" id="IPR010559">
    <property type="entry name" value="Sig_transdc_His_kin_internal"/>
</dbReference>
<dbReference type="SMART" id="SM00304">
    <property type="entry name" value="HAMP"/>
    <property type="match status" value="1"/>
</dbReference>
<feature type="domain" description="HAMP" evidence="8">
    <location>
        <begin position="327"/>
        <end position="379"/>
    </location>
</feature>
<feature type="transmembrane region" description="Helical" evidence="7">
    <location>
        <begin position="20"/>
        <end position="41"/>
    </location>
</feature>
<dbReference type="Pfam" id="PF02518">
    <property type="entry name" value="HATPase_c"/>
    <property type="match status" value="1"/>
</dbReference>
<keyword evidence="10" id="KW-1185">Reference proteome</keyword>
<dbReference type="GO" id="GO:0000155">
    <property type="term" value="F:phosphorelay sensor kinase activity"/>
    <property type="evidence" value="ECO:0007669"/>
    <property type="project" value="InterPro"/>
</dbReference>
<accession>A0A972K0J5</accession>
<dbReference type="AlphaFoldDB" id="A0A972K0J5"/>
<evidence type="ECO:0000256" key="3">
    <source>
        <dbReference type="ARBA" id="ARBA00022553"/>
    </source>
</evidence>
<dbReference type="SUPFAM" id="SSF158472">
    <property type="entry name" value="HAMP domain-like"/>
    <property type="match status" value="1"/>
</dbReference>
<dbReference type="RefSeq" id="WP_171649923.1">
    <property type="nucleotide sequence ID" value="NZ_WHOD01000003.1"/>
</dbReference>
<dbReference type="EMBL" id="WHOD01000003">
    <property type="protein sequence ID" value="NOU91762.1"/>
    <property type="molecule type" value="Genomic_DNA"/>
</dbReference>
<evidence type="ECO:0000313" key="9">
    <source>
        <dbReference type="EMBL" id="NOU91762.1"/>
    </source>
</evidence>
<evidence type="ECO:0000256" key="2">
    <source>
        <dbReference type="ARBA" id="ARBA00022475"/>
    </source>
</evidence>
<proteinExistence type="predicted"/>